<feature type="domain" description="Cyclin-D1-binding protein 1-like C-terminal" evidence="9">
    <location>
        <begin position="205"/>
        <end position="313"/>
    </location>
</feature>
<organism evidence="10 11">
    <name type="scientific">Trema orientale</name>
    <name type="common">Charcoal tree</name>
    <name type="synonym">Celtis orientalis</name>
    <dbReference type="NCBI Taxonomy" id="63057"/>
    <lineage>
        <taxon>Eukaryota</taxon>
        <taxon>Viridiplantae</taxon>
        <taxon>Streptophyta</taxon>
        <taxon>Embryophyta</taxon>
        <taxon>Tracheophyta</taxon>
        <taxon>Spermatophyta</taxon>
        <taxon>Magnoliopsida</taxon>
        <taxon>eudicotyledons</taxon>
        <taxon>Gunneridae</taxon>
        <taxon>Pentapetalae</taxon>
        <taxon>rosids</taxon>
        <taxon>fabids</taxon>
        <taxon>Rosales</taxon>
        <taxon>Cannabaceae</taxon>
        <taxon>Trema</taxon>
    </lineage>
</organism>
<dbReference type="EMBL" id="JXTC01000754">
    <property type="protein sequence ID" value="PON38383.1"/>
    <property type="molecule type" value="Genomic_DNA"/>
</dbReference>
<keyword evidence="11" id="KW-1185">Reference proteome</keyword>
<feature type="domain" description="Cyclin-D1-binding protein 1-like N-terminal" evidence="8">
    <location>
        <begin position="42"/>
        <end position="182"/>
    </location>
</feature>
<evidence type="ECO:0000256" key="1">
    <source>
        <dbReference type="ARBA" id="ARBA00004123"/>
    </source>
</evidence>
<dbReference type="InParanoid" id="A0A2P5AP82"/>
<dbReference type="FunCoup" id="A0A2P5AP82">
    <property type="interactions" value="715"/>
</dbReference>
<feature type="region of interest" description="Disordered" evidence="7">
    <location>
        <begin position="181"/>
        <end position="223"/>
    </location>
</feature>
<comment type="subcellular location">
    <subcellularLocation>
        <location evidence="2">Cytoplasm</location>
    </subcellularLocation>
    <subcellularLocation>
        <location evidence="1">Nucleus</location>
    </subcellularLocation>
</comment>
<reference evidence="11" key="1">
    <citation type="submission" date="2016-06" db="EMBL/GenBank/DDBJ databases">
        <title>Parallel loss of symbiosis genes in relatives of nitrogen-fixing non-legume Parasponia.</title>
        <authorList>
            <person name="Van Velzen R."/>
            <person name="Holmer R."/>
            <person name="Bu F."/>
            <person name="Rutten L."/>
            <person name="Van Zeijl A."/>
            <person name="Liu W."/>
            <person name="Santuari L."/>
            <person name="Cao Q."/>
            <person name="Sharma T."/>
            <person name="Shen D."/>
            <person name="Roswanjaya Y."/>
            <person name="Wardhani T."/>
            <person name="Kalhor M.S."/>
            <person name="Jansen J."/>
            <person name="Van den Hoogen J."/>
            <person name="Gungor B."/>
            <person name="Hartog M."/>
            <person name="Hontelez J."/>
            <person name="Verver J."/>
            <person name="Yang W.-C."/>
            <person name="Schijlen E."/>
            <person name="Repin R."/>
            <person name="Schilthuizen M."/>
            <person name="Schranz E."/>
            <person name="Heidstra R."/>
            <person name="Miyata K."/>
            <person name="Fedorova E."/>
            <person name="Kohlen W."/>
            <person name="Bisseling T."/>
            <person name="Smit S."/>
            <person name="Geurts R."/>
        </authorList>
    </citation>
    <scope>NUCLEOTIDE SEQUENCE [LARGE SCALE GENOMIC DNA]</scope>
    <source>
        <strain evidence="11">cv. RG33-2</strain>
    </source>
</reference>
<sequence length="363" mass="39514">MGRTEKDQLFNTLSSHINNTNETFQIFDQAPVSSSKKVSWEEVVKMGERISLYATIAGMLRIEKPPVARHIEQHMERYFNTLQGFLLLSYGSTVGAGPTLSSCVRAAVKEVVDSSLQLFRESVSSFGANEKCPIPQLVGAVWEACSALGKTPGTNITAIGQAMTQVAVSMKDVLREMKELKPGSTDLTDDISDQACTKAESEPQDDDDDGLSEGDLGNDLSPEEMKVAQSTITVVSETLIVIEELIRSITSSLKIENPKDNGGFVDSLEILLKQCQEIGEQVDELGACLYPPQEVPIMRAAVEIISSTVDDMQTGVESLKGTSEAFLQACNRLKGSLTQLNSELYCSSSLDLEAEMQKVDLNN</sequence>
<feature type="compositionally biased region" description="Acidic residues" evidence="7">
    <location>
        <begin position="202"/>
        <end position="212"/>
    </location>
</feature>
<keyword evidence="6" id="KW-0131">Cell cycle</keyword>
<dbReference type="InterPro" id="IPR049317">
    <property type="entry name" value="GCIP-like_N"/>
</dbReference>
<dbReference type="InterPro" id="IPR026907">
    <property type="entry name" value="GCIP-like"/>
</dbReference>
<evidence type="ECO:0000259" key="8">
    <source>
        <dbReference type="Pfam" id="PF13324"/>
    </source>
</evidence>
<dbReference type="GO" id="GO:0005737">
    <property type="term" value="C:cytoplasm"/>
    <property type="evidence" value="ECO:0007669"/>
    <property type="project" value="UniProtKB-SubCell"/>
</dbReference>
<gene>
    <name evidence="10" type="ORF">TorRG33x02_345180</name>
</gene>
<evidence type="ECO:0000256" key="7">
    <source>
        <dbReference type="SAM" id="MobiDB-lite"/>
    </source>
</evidence>
<evidence type="ECO:0000256" key="5">
    <source>
        <dbReference type="ARBA" id="ARBA00023242"/>
    </source>
</evidence>
<dbReference type="Pfam" id="PF20936">
    <property type="entry name" value="GCIP_C"/>
    <property type="match status" value="1"/>
</dbReference>
<dbReference type="InterPro" id="IPR049318">
    <property type="entry name" value="GCIP_C"/>
</dbReference>
<dbReference type="PANTHER" id="PTHR15492:SF1">
    <property type="entry name" value="CYCLIN-D1-BINDING PROTEIN 1"/>
    <property type="match status" value="1"/>
</dbReference>
<dbReference type="PANTHER" id="PTHR15492">
    <property type="entry name" value="CYCLIN D1-BINDING PROTEIN 1"/>
    <property type="match status" value="1"/>
</dbReference>
<keyword evidence="4" id="KW-0963">Cytoplasm</keyword>
<dbReference type="Proteomes" id="UP000237000">
    <property type="component" value="Unassembled WGS sequence"/>
</dbReference>
<name>A0A2P5AP82_TREOI</name>
<protein>
    <submittedName>
        <fullName evidence="10">Cyclin-D1-binding protein</fullName>
    </submittedName>
</protein>
<proteinExistence type="inferred from homology"/>
<evidence type="ECO:0000259" key="9">
    <source>
        <dbReference type="Pfam" id="PF20936"/>
    </source>
</evidence>
<evidence type="ECO:0000313" key="11">
    <source>
        <dbReference type="Proteomes" id="UP000237000"/>
    </source>
</evidence>
<comment type="similarity">
    <text evidence="3">Belongs to the CCNDBP1 family.</text>
</comment>
<dbReference type="Gene3D" id="1.20.1420.10">
    <property type="entry name" value="Talin, central domain"/>
    <property type="match status" value="1"/>
</dbReference>
<dbReference type="GO" id="GO:0005634">
    <property type="term" value="C:nucleus"/>
    <property type="evidence" value="ECO:0007669"/>
    <property type="project" value="UniProtKB-SubCell"/>
</dbReference>
<dbReference type="OrthoDB" id="41588at2759"/>
<accession>A0A2P5AP82</accession>
<dbReference type="Pfam" id="PF13324">
    <property type="entry name" value="GCIP_N"/>
    <property type="match status" value="1"/>
</dbReference>
<dbReference type="Gene3D" id="1.20.1410.10">
    <property type="entry name" value="I/LWEQ domain"/>
    <property type="match status" value="1"/>
</dbReference>
<comment type="caution">
    <text evidence="10">The sequence shown here is derived from an EMBL/GenBank/DDBJ whole genome shotgun (WGS) entry which is preliminary data.</text>
</comment>
<evidence type="ECO:0000256" key="3">
    <source>
        <dbReference type="ARBA" id="ARBA00008940"/>
    </source>
</evidence>
<keyword evidence="5" id="KW-0539">Nucleus</keyword>
<evidence type="ECO:0000256" key="2">
    <source>
        <dbReference type="ARBA" id="ARBA00004496"/>
    </source>
</evidence>
<dbReference type="AlphaFoldDB" id="A0A2P5AP82"/>
<evidence type="ECO:0000256" key="6">
    <source>
        <dbReference type="ARBA" id="ARBA00023306"/>
    </source>
</evidence>
<evidence type="ECO:0000256" key="4">
    <source>
        <dbReference type="ARBA" id="ARBA00022490"/>
    </source>
</evidence>
<dbReference type="STRING" id="63057.A0A2P5AP82"/>
<evidence type="ECO:0000313" key="10">
    <source>
        <dbReference type="EMBL" id="PON38383.1"/>
    </source>
</evidence>